<organism evidence="1 2">
    <name type="scientific">Austropuccinia psidii MF-1</name>
    <dbReference type="NCBI Taxonomy" id="1389203"/>
    <lineage>
        <taxon>Eukaryota</taxon>
        <taxon>Fungi</taxon>
        <taxon>Dikarya</taxon>
        <taxon>Basidiomycota</taxon>
        <taxon>Pucciniomycotina</taxon>
        <taxon>Pucciniomycetes</taxon>
        <taxon>Pucciniales</taxon>
        <taxon>Sphaerophragmiaceae</taxon>
        <taxon>Austropuccinia</taxon>
    </lineage>
</organism>
<reference evidence="1" key="1">
    <citation type="submission" date="2021-03" db="EMBL/GenBank/DDBJ databases">
        <title>Draft genome sequence of rust myrtle Austropuccinia psidii MF-1, a brazilian biotype.</title>
        <authorList>
            <person name="Quecine M.C."/>
            <person name="Pachon D.M.R."/>
            <person name="Bonatelli M.L."/>
            <person name="Correr F.H."/>
            <person name="Franceschini L.M."/>
            <person name="Leite T.F."/>
            <person name="Margarido G.R.A."/>
            <person name="Almeida C.A."/>
            <person name="Ferrarezi J.A."/>
            <person name="Labate C.A."/>
        </authorList>
    </citation>
    <scope>NUCLEOTIDE SEQUENCE</scope>
    <source>
        <strain evidence="1">MF-1</strain>
    </source>
</reference>
<sequence length="125" mass="13617">MPPTLLTNLTLSVPSQHASDTAYHPYTHLVPSQHASDTAYHPYACMPSRHSSDASYHPYAHLVPSQHASDTAYYPYACSALLTCLRCCLPSLCLQCPPDMPPIPPHTGLILKAAYDPYTPAAPSR</sequence>
<dbReference type="EMBL" id="AVOT02135517">
    <property type="protein sequence ID" value="MBW0589748.1"/>
    <property type="molecule type" value="Genomic_DNA"/>
</dbReference>
<accession>A0A9Q3KY73</accession>
<dbReference type="Proteomes" id="UP000765509">
    <property type="component" value="Unassembled WGS sequence"/>
</dbReference>
<protein>
    <submittedName>
        <fullName evidence="1">Uncharacterized protein</fullName>
    </submittedName>
</protein>
<evidence type="ECO:0000313" key="2">
    <source>
        <dbReference type="Proteomes" id="UP000765509"/>
    </source>
</evidence>
<comment type="caution">
    <text evidence="1">The sequence shown here is derived from an EMBL/GenBank/DDBJ whole genome shotgun (WGS) entry which is preliminary data.</text>
</comment>
<gene>
    <name evidence="1" type="ORF">O181_129463</name>
</gene>
<proteinExistence type="predicted"/>
<name>A0A9Q3KY73_9BASI</name>
<dbReference type="AlphaFoldDB" id="A0A9Q3KY73"/>
<keyword evidence="2" id="KW-1185">Reference proteome</keyword>
<evidence type="ECO:0000313" key="1">
    <source>
        <dbReference type="EMBL" id="MBW0589748.1"/>
    </source>
</evidence>